<dbReference type="Pfam" id="PF12146">
    <property type="entry name" value="Hydrolase_4"/>
    <property type="match status" value="1"/>
</dbReference>
<sequence>MSGLSDARLGFNFQLVRSGERPASPGRHSRELTISSPDSSVPVSIPGTSFIRMPFKTINSKSLYYTLTPPSSTSTSSSNPLTLLFIHGLGSSSSFYFPIIPYISSLGHRCITLDTHGSGASIYNAEAGNSISSIASDATSLLDALQIEKDVVVLGHSMGGIVASQLAASDVNGRVKAVVLIGPVNPNPAAAEVFGKRIKIVEEQGMEAMATTIPQAATGTRCSALVRAFIRQLLIGTNPDGYNSLCRTIAEAPVPDYASIKVPVLLLAGEEDKSAPLSGCEKILEGYKSEIKTLNVLSGVGHWHVLEAPEEVQKVVGAFLSELS</sequence>
<dbReference type="InterPro" id="IPR029058">
    <property type="entry name" value="AB_hydrolase_fold"/>
</dbReference>
<dbReference type="PRINTS" id="PR00111">
    <property type="entry name" value="ABHYDROLASE"/>
</dbReference>
<evidence type="ECO:0000256" key="1">
    <source>
        <dbReference type="SAM" id="MobiDB-lite"/>
    </source>
</evidence>
<dbReference type="PANTHER" id="PTHR43798:SF5">
    <property type="entry name" value="MONOACYLGLYCEROL LIPASE ABHD6"/>
    <property type="match status" value="1"/>
</dbReference>
<proteinExistence type="predicted"/>
<dbReference type="OMA" id="KGVGHWH"/>
<keyword evidence="4" id="KW-1185">Reference proteome</keyword>
<dbReference type="InterPro" id="IPR022742">
    <property type="entry name" value="Hydrolase_4"/>
</dbReference>
<feature type="domain" description="Serine aminopeptidase S33" evidence="2">
    <location>
        <begin position="82"/>
        <end position="306"/>
    </location>
</feature>
<dbReference type="GO" id="GO:0047372">
    <property type="term" value="F:monoacylglycerol lipase activity"/>
    <property type="evidence" value="ECO:0007669"/>
    <property type="project" value="TreeGrafter"/>
</dbReference>
<dbReference type="Proteomes" id="UP000002497">
    <property type="component" value="Unassembled WGS sequence"/>
</dbReference>
<dbReference type="Gene3D" id="3.40.50.1820">
    <property type="entry name" value="alpha/beta hydrolase"/>
    <property type="match status" value="1"/>
</dbReference>
<evidence type="ECO:0000259" key="2">
    <source>
        <dbReference type="Pfam" id="PF12146"/>
    </source>
</evidence>
<accession>E9CWQ9</accession>
<name>E9CWQ9_COCPS</name>
<dbReference type="HOGENOM" id="CLU_020336_50_3_1"/>
<dbReference type="VEuPathDB" id="FungiDB:D8B26_001879"/>
<dbReference type="STRING" id="443226.E9CWQ9"/>
<reference evidence="4" key="1">
    <citation type="journal article" date="2010" name="Genome Res.">
        <title>Population genomic sequencing of Coccidioides fungi reveals recent hybridization and transposon control.</title>
        <authorList>
            <person name="Neafsey D.E."/>
            <person name="Barker B.M."/>
            <person name="Sharpton T.J."/>
            <person name="Stajich J.E."/>
            <person name="Park D.J."/>
            <person name="Whiston E."/>
            <person name="Hung C.-Y."/>
            <person name="McMahan C."/>
            <person name="White J."/>
            <person name="Sykes S."/>
            <person name="Heiman D."/>
            <person name="Young S."/>
            <person name="Zeng Q."/>
            <person name="Abouelleil A."/>
            <person name="Aftuck L."/>
            <person name="Bessette D."/>
            <person name="Brown A."/>
            <person name="FitzGerald M."/>
            <person name="Lui A."/>
            <person name="Macdonald J.P."/>
            <person name="Priest M."/>
            <person name="Orbach M.J."/>
            <person name="Galgiani J.N."/>
            <person name="Kirkland T.N."/>
            <person name="Cole G.T."/>
            <person name="Birren B.W."/>
            <person name="Henn M.R."/>
            <person name="Taylor J.W."/>
            <person name="Rounsley S.D."/>
        </authorList>
    </citation>
    <scope>NUCLEOTIDE SEQUENCE [LARGE SCALE GENOMIC DNA]</scope>
    <source>
        <strain evidence="4">RMSCC 757 / Silveira</strain>
    </source>
</reference>
<dbReference type="EMBL" id="GL636487">
    <property type="protein sequence ID" value="EFW21735.1"/>
    <property type="molecule type" value="Genomic_DNA"/>
</dbReference>
<dbReference type="VEuPathDB" id="FungiDB:CPSG_01892"/>
<dbReference type="eggNOG" id="ENOG502S2YE">
    <property type="taxonomic scope" value="Eukaryota"/>
</dbReference>
<protein>
    <submittedName>
        <fullName evidence="3">Alpha/beta hydrolase</fullName>
    </submittedName>
</protein>
<evidence type="ECO:0000313" key="3">
    <source>
        <dbReference type="EMBL" id="EFW21735.1"/>
    </source>
</evidence>
<dbReference type="PANTHER" id="PTHR43798">
    <property type="entry name" value="MONOACYLGLYCEROL LIPASE"/>
    <property type="match status" value="1"/>
</dbReference>
<evidence type="ECO:0000313" key="4">
    <source>
        <dbReference type="Proteomes" id="UP000002497"/>
    </source>
</evidence>
<gene>
    <name evidence="3" type="ORF">CPSG_01892</name>
</gene>
<dbReference type="OrthoDB" id="408373at2759"/>
<dbReference type="GO" id="GO:0046464">
    <property type="term" value="P:acylglycerol catabolic process"/>
    <property type="evidence" value="ECO:0007669"/>
    <property type="project" value="TreeGrafter"/>
</dbReference>
<keyword evidence="3" id="KW-0378">Hydrolase</keyword>
<dbReference type="AlphaFoldDB" id="E9CWQ9"/>
<dbReference type="InterPro" id="IPR050266">
    <property type="entry name" value="AB_hydrolase_sf"/>
</dbReference>
<reference evidence="4" key="2">
    <citation type="submission" date="2010-03" db="EMBL/GenBank/DDBJ databases">
        <title>The genome sequence of Coccidioides posadasii strain Silveira.</title>
        <authorList>
            <consortium name="The Broad Institute Genome Sequencing Center for Infectious Disease"/>
            <person name="Neafsey D."/>
            <person name="Orbach M."/>
            <person name="Henn M.R."/>
            <person name="Cole G.T."/>
            <person name="Galgiani J."/>
            <person name="Gardner M.J."/>
            <person name="Kirkland T.N."/>
            <person name="Taylor J.W."/>
            <person name="Young S.K."/>
            <person name="Zeng Q."/>
            <person name="Koehrsen M."/>
            <person name="Alvarado L."/>
            <person name="Berlin A."/>
            <person name="Borenstein D."/>
            <person name="Chapman S.B."/>
            <person name="Chen Z."/>
            <person name="Engels R."/>
            <person name="Freedman E."/>
            <person name="Gellesch M."/>
            <person name="Goldberg J."/>
            <person name="Griggs A."/>
            <person name="Gujja S."/>
            <person name="Heilman E."/>
            <person name="Heiman D."/>
            <person name="Howarth C."/>
            <person name="Jen D."/>
            <person name="Larson L."/>
            <person name="Mehta T."/>
            <person name="Neiman D."/>
            <person name="Park D."/>
            <person name="Pearson M."/>
            <person name="Richards J."/>
            <person name="Roberts A."/>
            <person name="Saif S."/>
            <person name="Shea T."/>
            <person name="Shenoy N."/>
            <person name="Sisk P."/>
            <person name="Stolte C."/>
            <person name="Sykes S."/>
            <person name="Walk T."/>
            <person name="White J."/>
            <person name="Yandava C."/>
            <person name="Haas B."/>
            <person name="Nusbaum C."/>
            <person name="Birren B."/>
        </authorList>
    </citation>
    <scope>NUCLEOTIDE SEQUENCE [LARGE SCALE GENOMIC DNA]</scope>
    <source>
        <strain evidence="4">RMSCC 757 / Silveira</strain>
    </source>
</reference>
<organism evidence="4">
    <name type="scientific">Coccidioides posadasii (strain RMSCC 757 / Silveira)</name>
    <name type="common">Valley fever fungus</name>
    <dbReference type="NCBI Taxonomy" id="443226"/>
    <lineage>
        <taxon>Eukaryota</taxon>
        <taxon>Fungi</taxon>
        <taxon>Dikarya</taxon>
        <taxon>Ascomycota</taxon>
        <taxon>Pezizomycotina</taxon>
        <taxon>Eurotiomycetes</taxon>
        <taxon>Eurotiomycetidae</taxon>
        <taxon>Onygenales</taxon>
        <taxon>Onygenaceae</taxon>
        <taxon>Coccidioides</taxon>
    </lineage>
</organism>
<feature type="region of interest" description="Disordered" evidence="1">
    <location>
        <begin position="20"/>
        <end position="40"/>
    </location>
</feature>
<dbReference type="GO" id="GO:0016020">
    <property type="term" value="C:membrane"/>
    <property type="evidence" value="ECO:0007669"/>
    <property type="project" value="TreeGrafter"/>
</dbReference>
<dbReference type="SUPFAM" id="SSF53474">
    <property type="entry name" value="alpha/beta-Hydrolases"/>
    <property type="match status" value="1"/>
</dbReference>
<dbReference type="InterPro" id="IPR000073">
    <property type="entry name" value="AB_hydrolase_1"/>
</dbReference>